<proteinExistence type="predicted"/>
<accession>A0A9X2DQS1</accession>
<keyword evidence="2" id="KW-1185">Reference proteome</keyword>
<organism evidence="1 2">
    <name type="scientific">Halalkalibacter oceani</name>
    <dbReference type="NCBI Taxonomy" id="1653776"/>
    <lineage>
        <taxon>Bacteria</taxon>
        <taxon>Bacillati</taxon>
        <taxon>Bacillota</taxon>
        <taxon>Bacilli</taxon>
        <taxon>Bacillales</taxon>
        <taxon>Bacillaceae</taxon>
        <taxon>Halalkalibacter</taxon>
    </lineage>
</organism>
<protein>
    <submittedName>
        <fullName evidence="1">DUF1657 domain-containing protein</fullName>
    </submittedName>
</protein>
<gene>
    <name evidence="1" type="ORF">M3202_06260</name>
</gene>
<dbReference type="Pfam" id="PF07870">
    <property type="entry name" value="DUF1657"/>
    <property type="match status" value="1"/>
</dbReference>
<evidence type="ECO:0000313" key="1">
    <source>
        <dbReference type="EMBL" id="MCM3713682.1"/>
    </source>
</evidence>
<dbReference type="Proteomes" id="UP001139179">
    <property type="component" value="Unassembled WGS sequence"/>
</dbReference>
<dbReference type="EMBL" id="JAMBOL010000003">
    <property type="protein sequence ID" value="MCM3713682.1"/>
    <property type="molecule type" value="Genomic_DNA"/>
</dbReference>
<sequence length="68" mass="7657">MTVGSQLHGTLASLRSIEATLSTLAQKTEEQEAREAFHQGALKTRTVIHELAKRVHQVENEEPQYQQT</sequence>
<reference evidence="1" key="1">
    <citation type="submission" date="2022-05" db="EMBL/GenBank/DDBJ databases">
        <title>Comparative Genomics of Spacecraft Associated Microbes.</title>
        <authorList>
            <person name="Tran M.T."/>
            <person name="Wright A."/>
            <person name="Seuylemezian A."/>
            <person name="Eisen J."/>
            <person name="Coil D."/>
        </authorList>
    </citation>
    <scope>NUCLEOTIDE SEQUENCE</scope>
    <source>
        <strain evidence="1">214.1.1</strain>
    </source>
</reference>
<dbReference type="RefSeq" id="WP_251222483.1">
    <property type="nucleotide sequence ID" value="NZ_JAMBOL010000003.1"/>
</dbReference>
<comment type="caution">
    <text evidence="1">The sequence shown here is derived from an EMBL/GenBank/DDBJ whole genome shotgun (WGS) entry which is preliminary data.</text>
</comment>
<evidence type="ECO:0000313" key="2">
    <source>
        <dbReference type="Proteomes" id="UP001139179"/>
    </source>
</evidence>
<dbReference type="AlphaFoldDB" id="A0A9X2DQS1"/>
<dbReference type="InterPro" id="IPR012452">
    <property type="entry name" value="DUF1657"/>
</dbReference>
<name>A0A9X2DQS1_9BACI</name>